<evidence type="ECO:0000313" key="8">
    <source>
        <dbReference type="EMBL" id="KAL1889059.1"/>
    </source>
</evidence>
<dbReference type="PANTHER" id="PTHR43098">
    <property type="entry name" value="L-ORNITHINE N(5)-MONOOXYGENASE-RELATED"/>
    <property type="match status" value="1"/>
</dbReference>
<evidence type="ECO:0000256" key="7">
    <source>
        <dbReference type="ARBA" id="ARBA00023033"/>
    </source>
</evidence>
<gene>
    <name evidence="8" type="ORF">Sste5346_009124</name>
</gene>
<evidence type="ECO:0008006" key="10">
    <source>
        <dbReference type="Google" id="ProtNLM"/>
    </source>
</evidence>
<evidence type="ECO:0000256" key="4">
    <source>
        <dbReference type="ARBA" id="ARBA00022827"/>
    </source>
</evidence>
<reference evidence="8 9" key="1">
    <citation type="journal article" date="2024" name="IMA Fungus">
        <title>IMA Genome - F19 : A genome assembly and annotation guide to empower mycologists, including annotated draft genome sequences of Ceratocystis pirilliformis, Diaporthe australafricana, Fusarium ophioides, Paecilomyces lecythidis, and Sporothrix stenoceras.</title>
        <authorList>
            <person name="Aylward J."/>
            <person name="Wilson A.M."/>
            <person name="Visagie C.M."/>
            <person name="Spraker J."/>
            <person name="Barnes I."/>
            <person name="Buitendag C."/>
            <person name="Ceriani C."/>
            <person name="Del Mar Angel L."/>
            <person name="du Plessis D."/>
            <person name="Fuchs T."/>
            <person name="Gasser K."/>
            <person name="Kramer D."/>
            <person name="Li W."/>
            <person name="Munsamy K."/>
            <person name="Piso A."/>
            <person name="Price J.L."/>
            <person name="Sonnekus B."/>
            <person name="Thomas C."/>
            <person name="van der Nest A."/>
            <person name="van Dijk A."/>
            <person name="van Heerden A."/>
            <person name="van Vuuren N."/>
            <person name="Yilmaz N."/>
            <person name="Duong T.A."/>
            <person name="van der Merwe N.A."/>
            <person name="Wingfield M.J."/>
            <person name="Wingfield B.D."/>
        </authorList>
    </citation>
    <scope>NUCLEOTIDE SEQUENCE [LARGE SCALE GENOMIC DNA]</scope>
    <source>
        <strain evidence="8 9">CMW 5346</strain>
    </source>
</reference>
<comment type="cofactor">
    <cofactor evidence="1">
        <name>FAD</name>
        <dbReference type="ChEBI" id="CHEBI:57692"/>
    </cofactor>
</comment>
<keyword evidence="9" id="KW-1185">Reference proteome</keyword>
<keyword evidence="5" id="KW-0521">NADP</keyword>
<evidence type="ECO:0000256" key="3">
    <source>
        <dbReference type="ARBA" id="ARBA00022630"/>
    </source>
</evidence>
<name>A0ABR3YL50_9PEZI</name>
<dbReference type="InterPro" id="IPR050775">
    <property type="entry name" value="FAD-binding_Monooxygenases"/>
</dbReference>
<protein>
    <recommendedName>
        <fullName evidence="10">Cyclohexanone monooxygenase</fullName>
    </recommendedName>
</protein>
<dbReference type="SUPFAM" id="SSF51905">
    <property type="entry name" value="FAD/NAD(P)-binding domain"/>
    <property type="match status" value="2"/>
</dbReference>
<evidence type="ECO:0000256" key="2">
    <source>
        <dbReference type="ARBA" id="ARBA00010139"/>
    </source>
</evidence>
<evidence type="ECO:0000256" key="5">
    <source>
        <dbReference type="ARBA" id="ARBA00022857"/>
    </source>
</evidence>
<dbReference type="InterPro" id="IPR000960">
    <property type="entry name" value="Flavin_mOase"/>
</dbReference>
<dbReference type="Proteomes" id="UP001583186">
    <property type="component" value="Unassembled WGS sequence"/>
</dbReference>
<proteinExistence type="inferred from homology"/>
<keyword evidence="3" id="KW-0285">Flavoprotein</keyword>
<keyword evidence="4" id="KW-0274">FAD</keyword>
<evidence type="ECO:0000313" key="9">
    <source>
        <dbReference type="Proteomes" id="UP001583186"/>
    </source>
</evidence>
<sequence length="581" mass="64138">MGSVANGIITETDVVVIGAGFSGLYMVHSLRKFGFNVRAFEKAPDVGGTWYWNRYPGARCDSESLTYCYTFDEQLFQDWVWSERYPAGPEVLKYLRHVADRFDLRQHFQFETAVQSATYDEVARRWTITASTGEVVSTQFFISAVGNLSVPATPAVKGIESFQGQWLHTGRWPLQPIDFTGKRVAVIGTGSSGVQVTQEIAKTAAHLTVFQRTPTFTIPLRNMPLDPDYQRLWKSNARELIKKTRYSDGGLPFFASSTPLKGQDPEVVEQGLEAAWGVGGFKFLFGTFCDVGSDHESNAIVADFARRKIASIVKDAEKLRVLTPTGYPLGAKRIPLDTGYFQVYNQDNVHIVDLKENPIKEMTSGGLIAGETEHAFDLVIFATGFDAITGPLMQMDITGRGGQKLKDTWADGPYGYLGVGVPGFPNLLTLGGPGGVGVISNVPPTAEQAVEFAAECVAYLRDHNIDEIEATTEAADLWCEHVHAEAFKTMYPYAPSSWHDGSNLGKKARPFPAYTPGFSKFRRICDNIAAEGYTSFKLHHKGEAGSKANYKAHDPEWYTKVVQAPSSAELASWLEKSPMWT</sequence>
<keyword evidence="6" id="KW-0560">Oxidoreductase</keyword>
<dbReference type="EMBL" id="JAWCUI010000080">
    <property type="protein sequence ID" value="KAL1889059.1"/>
    <property type="molecule type" value="Genomic_DNA"/>
</dbReference>
<dbReference type="Pfam" id="PF00743">
    <property type="entry name" value="FMO-like"/>
    <property type="match status" value="1"/>
</dbReference>
<keyword evidence="7" id="KW-0503">Monooxygenase</keyword>
<comment type="similarity">
    <text evidence="2">Belongs to the FAD-binding monooxygenase family.</text>
</comment>
<dbReference type="Gene3D" id="3.50.50.60">
    <property type="entry name" value="FAD/NAD(P)-binding domain"/>
    <property type="match status" value="2"/>
</dbReference>
<comment type="caution">
    <text evidence="8">The sequence shown here is derived from an EMBL/GenBank/DDBJ whole genome shotgun (WGS) entry which is preliminary data.</text>
</comment>
<evidence type="ECO:0000256" key="6">
    <source>
        <dbReference type="ARBA" id="ARBA00023002"/>
    </source>
</evidence>
<evidence type="ECO:0000256" key="1">
    <source>
        <dbReference type="ARBA" id="ARBA00001974"/>
    </source>
</evidence>
<organism evidence="8 9">
    <name type="scientific">Sporothrix stenoceras</name>
    <dbReference type="NCBI Taxonomy" id="5173"/>
    <lineage>
        <taxon>Eukaryota</taxon>
        <taxon>Fungi</taxon>
        <taxon>Dikarya</taxon>
        <taxon>Ascomycota</taxon>
        <taxon>Pezizomycotina</taxon>
        <taxon>Sordariomycetes</taxon>
        <taxon>Sordariomycetidae</taxon>
        <taxon>Ophiostomatales</taxon>
        <taxon>Ophiostomataceae</taxon>
        <taxon>Sporothrix</taxon>
    </lineage>
</organism>
<dbReference type="PRINTS" id="PR00370">
    <property type="entry name" value="FMOXYGENASE"/>
</dbReference>
<accession>A0ABR3YL50</accession>
<dbReference type="PANTHER" id="PTHR43098:SF3">
    <property type="entry name" value="L-ORNITHINE N(5)-MONOOXYGENASE-RELATED"/>
    <property type="match status" value="1"/>
</dbReference>
<dbReference type="InterPro" id="IPR036188">
    <property type="entry name" value="FAD/NAD-bd_sf"/>
</dbReference>
<dbReference type="InterPro" id="IPR020946">
    <property type="entry name" value="Flavin_mOase-like"/>
</dbReference>